<dbReference type="EMBL" id="MU003522">
    <property type="protein sequence ID" value="KAF2466887.1"/>
    <property type="molecule type" value="Genomic_DNA"/>
</dbReference>
<proteinExistence type="predicted"/>
<accession>A0ACB6QKP7</accession>
<organism evidence="1 2">
    <name type="scientific">Lindgomyces ingoldianus</name>
    <dbReference type="NCBI Taxonomy" id="673940"/>
    <lineage>
        <taxon>Eukaryota</taxon>
        <taxon>Fungi</taxon>
        <taxon>Dikarya</taxon>
        <taxon>Ascomycota</taxon>
        <taxon>Pezizomycotina</taxon>
        <taxon>Dothideomycetes</taxon>
        <taxon>Pleosporomycetidae</taxon>
        <taxon>Pleosporales</taxon>
        <taxon>Lindgomycetaceae</taxon>
        <taxon>Lindgomyces</taxon>
    </lineage>
</organism>
<keyword evidence="2" id="KW-1185">Reference proteome</keyword>
<comment type="caution">
    <text evidence="1">The sequence shown here is derived from an EMBL/GenBank/DDBJ whole genome shotgun (WGS) entry which is preliminary data.</text>
</comment>
<dbReference type="Proteomes" id="UP000799755">
    <property type="component" value="Unassembled WGS sequence"/>
</dbReference>
<evidence type="ECO:0000313" key="2">
    <source>
        <dbReference type="Proteomes" id="UP000799755"/>
    </source>
</evidence>
<reference evidence="1" key="1">
    <citation type="journal article" date="2020" name="Stud. Mycol.">
        <title>101 Dothideomycetes genomes: a test case for predicting lifestyles and emergence of pathogens.</title>
        <authorList>
            <person name="Haridas S."/>
            <person name="Albert R."/>
            <person name="Binder M."/>
            <person name="Bloem J."/>
            <person name="Labutti K."/>
            <person name="Salamov A."/>
            <person name="Andreopoulos B."/>
            <person name="Baker S."/>
            <person name="Barry K."/>
            <person name="Bills G."/>
            <person name="Bluhm B."/>
            <person name="Cannon C."/>
            <person name="Castanera R."/>
            <person name="Culley D."/>
            <person name="Daum C."/>
            <person name="Ezra D."/>
            <person name="Gonzalez J."/>
            <person name="Henrissat B."/>
            <person name="Kuo A."/>
            <person name="Liang C."/>
            <person name="Lipzen A."/>
            <person name="Lutzoni F."/>
            <person name="Magnuson J."/>
            <person name="Mondo S."/>
            <person name="Nolan M."/>
            <person name="Ohm R."/>
            <person name="Pangilinan J."/>
            <person name="Park H.-J."/>
            <person name="Ramirez L."/>
            <person name="Alfaro M."/>
            <person name="Sun H."/>
            <person name="Tritt A."/>
            <person name="Yoshinaga Y."/>
            <person name="Zwiers L.-H."/>
            <person name="Turgeon B."/>
            <person name="Goodwin S."/>
            <person name="Spatafora J."/>
            <person name="Crous P."/>
            <person name="Grigoriev I."/>
        </authorList>
    </citation>
    <scope>NUCLEOTIDE SEQUENCE</scope>
    <source>
        <strain evidence="1">ATCC 200398</strain>
    </source>
</reference>
<gene>
    <name evidence="1" type="ORF">BDR25DRAFT_235553</name>
</gene>
<sequence length="978" mass="112817">MGDNGPSPEAAPFERALARFRMNLKKREQETFRKTTLADLRQCIGELQEKQHTSRRLKGMNRIQPFLEAMEQFGKVVTIFANSNDIVAFVWISSACVDAFKELLDTYEQIGENLPLLMQYESLFRSKPHMSAVLALMYEDILKFHHSAMSYFQKPLWRQMFAATWKTYKSQFSEIISNIARHRQLVENQATIAQIEDFQQSRRVEDARFETETKSEDLRRLKTVFDWLRPAKVESDHHEFVKIRAAYPGISRWIIDDTTFREWFDPSYPMIPPLLWLSGIPGAGKTILASLIIEEARKLVPAPTVLYFYCKHKNPEQDNFRAVTRTILAQLLKQDRDLLAYFYERCCESGETVLESRTTIESLLVEGFNNCKSAYIVIDGLDECGREERKEITHWFRRLVEDLPTSEPERIRCLFVSQDDGFARKDFSGLSSIKIGPEDNKSDVEYYCRSEASKLTLHPFYLAHERATAIGNTVSNSATGMFLLAKLIWINVFGQTSIAGLEEELEPDVFPTGVNNAYERIMARIEAQASPARWEEVLMVLGWLVCAKRPLKWHEIQVLKAMNLDKESIEYDRQRFRPAPKDLFDSLVEHRDDGTVQLVHLSAKYFLVDENKIDLSAEELKMATMCINYLNLSTLASPTEPGVLNGDYGLLDYAVLYWIRHFEAGILQADGHNDYMTAIAESLEIFIQKHWCDPTHPLSVSQRNRDKLAFFQGLPFYDNLEQAVVSTRKQVTFFGKMRTEEIALDLDGVVVSVRKMLEDSLQFLEEPSIKEDMTLKYGTNIFKCPRFSCQFFTTGFATGQDRDKHVDKHERPFRCTEEACTGFTFGFISTSDLSRHMRETHSSISIGDEQFPTDHDVQISMQPERPPEEPAPASVVEVPQQEQELILHPLPASYRTRKKVRQSEFKCNDCGNVYTKRYNWKSHLLIHATDKPFKCPVCGARFARMGDLRRHGSTHSEKTYVCRAAFPTVRNTFQLAVF</sequence>
<evidence type="ECO:0000313" key="1">
    <source>
        <dbReference type="EMBL" id="KAF2466887.1"/>
    </source>
</evidence>
<name>A0ACB6QKP7_9PLEO</name>
<protein>
    <submittedName>
        <fullName evidence="1">Zinc finger protein</fullName>
    </submittedName>
</protein>